<reference evidence="6 7" key="1">
    <citation type="submission" date="2017-10" db="EMBL/GenBank/DDBJ databases">
        <title>Novel microbial diversity and functional potential in the marine mammal oral microbiome.</title>
        <authorList>
            <person name="Dudek N.K."/>
            <person name="Sun C.L."/>
            <person name="Burstein D."/>
            <person name="Kantor R.S."/>
            <person name="Aliaga Goltsman D.S."/>
            <person name="Bik E.M."/>
            <person name="Thomas B.C."/>
            <person name="Banfield J.F."/>
            <person name="Relman D.A."/>
        </authorList>
    </citation>
    <scope>NUCLEOTIDE SEQUENCE [LARGE SCALE GENOMIC DNA]</scope>
    <source>
        <strain evidence="6">DOLJORAL78_47_202</strain>
    </source>
</reference>
<dbReference type="NCBIfam" id="TIGR03596">
    <property type="entry name" value="GTPase_YlqF"/>
    <property type="match status" value="1"/>
</dbReference>
<name>A0A2G6MPV5_9BACT</name>
<dbReference type="Proteomes" id="UP000231203">
    <property type="component" value="Unassembled WGS sequence"/>
</dbReference>
<evidence type="ECO:0000313" key="7">
    <source>
        <dbReference type="Proteomes" id="UP000231203"/>
    </source>
</evidence>
<dbReference type="InterPro" id="IPR016478">
    <property type="entry name" value="GTPase_MTG1"/>
</dbReference>
<keyword evidence="3" id="KW-0963">Cytoplasm</keyword>
<evidence type="ECO:0000256" key="2">
    <source>
        <dbReference type="ARBA" id="ARBA00023134"/>
    </source>
</evidence>
<proteinExistence type="inferred from homology"/>
<feature type="binding site" evidence="4">
    <location>
        <begin position="122"/>
        <end position="127"/>
    </location>
    <ligand>
        <name>GTP</name>
        <dbReference type="ChEBI" id="CHEBI:37565"/>
    </ligand>
</feature>
<evidence type="ECO:0000259" key="5">
    <source>
        <dbReference type="PROSITE" id="PS51721"/>
    </source>
</evidence>
<evidence type="ECO:0000256" key="3">
    <source>
        <dbReference type="PIRNR" id="PIRNR006230"/>
    </source>
</evidence>
<keyword evidence="1 3" id="KW-0547">Nucleotide-binding</keyword>
<sequence>MNIQWFPGHMLETKKQLKSAIAKVDALLEVVDARLPLSSSNPFLERIATGRNRMKVLNKADIADPEATQAWLEYFTQDMNLPAAAICGTRLQEASQALQSLVSQVDRNKARKAKVMVVGIPNTGKSTILNTLAGRKVAKTGNVPAITRHQQRTSLKGNIDIYDTPGILWPVIEPRQRGLALAASGAISDTAVDYHEIACFAAQFLLERYPACLVERYPFLNPLPGQPQTLIESVGNARGCLKKGGYVDFQKASQLIIRDLRSGRLGRISFETPKDINLNYDTDQ</sequence>
<dbReference type="PANTHER" id="PTHR45782:SF4">
    <property type="entry name" value="MITOCHONDRIAL RIBOSOME-ASSOCIATED GTPASE 1"/>
    <property type="match status" value="1"/>
</dbReference>
<comment type="subcellular location">
    <subcellularLocation>
        <location evidence="3">Cytoplasm</location>
    </subcellularLocation>
</comment>
<comment type="caution">
    <text evidence="6">The sequence shown here is derived from an EMBL/GenBank/DDBJ whole genome shotgun (WGS) entry which is preliminary data.</text>
</comment>
<feature type="binding site" evidence="4">
    <location>
        <begin position="58"/>
        <end position="61"/>
    </location>
    <ligand>
        <name>GTP</name>
        <dbReference type="ChEBI" id="CHEBI:37565"/>
    </ligand>
</feature>
<dbReference type="InterPro" id="IPR027417">
    <property type="entry name" value="P-loop_NTPase"/>
</dbReference>
<dbReference type="CDD" id="cd01856">
    <property type="entry name" value="YlqF"/>
    <property type="match status" value="1"/>
</dbReference>
<evidence type="ECO:0000313" key="6">
    <source>
        <dbReference type="EMBL" id="PIE62123.1"/>
    </source>
</evidence>
<dbReference type="InterPro" id="IPR006073">
    <property type="entry name" value="GTP-bd"/>
</dbReference>
<dbReference type="PRINTS" id="PR00326">
    <property type="entry name" value="GTP1OBG"/>
</dbReference>
<dbReference type="GO" id="GO:0005737">
    <property type="term" value="C:cytoplasm"/>
    <property type="evidence" value="ECO:0007669"/>
    <property type="project" value="UniProtKB-SubCell"/>
</dbReference>
<dbReference type="EMBL" id="PDTI01000063">
    <property type="protein sequence ID" value="PIE62123.1"/>
    <property type="molecule type" value="Genomic_DNA"/>
</dbReference>
<dbReference type="SUPFAM" id="SSF52540">
    <property type="entry name" value="P-loop containing nucleoside triphosphate hydrolases"/>
    <property type="match status" value="1"/>
</dbReference>
<dbReference type="GO" id="GO:0005525">
    <property type="term" value="F:GTP binding"/>
    <property type="evidence" value="ECO:0007669"/>
    <property type="project" value="UniProtKB-KW"/>
</dbReference>
<dbReference type="InterPro" id="IPR030378">
    <property type="entry name" value="G_CP_dom"/>
</dbReference>
<dbReference type="GO" id="GO:0006412">
    <property type="term" value="P:translation"/>
    <property type="evidence" value="ECO:0007669"/>
    <property type="project" value="TreeGrafter"/>
</dbReference>
<dbReference type="PROSITE" id="PS51721">
    <property type="entry name" value="G_CP"/>
    <property type="match status" value="1"/>
</dbReference>
<dbReference type="InterPro" id="IPR019991">
    <property type="entry name" value="GTP-bd_ribosome_bgen"/>
</dbReference>
<dbReference type="Gene3D" id="3.40.50.300">
    <property type="entry name" value="P-loop containing nucleotide triphosphate hydrolases"/>
    <property type="match status" value="1"/>
</dbReference>
<dbReference type="Gene3D" id="1.10.1580.10">
    <property type="match status" value="1"/>
</dbReference>
<dbReference type="AlphaFoldDB" id="A0A2G6MPV5"/>
<dbReference type="PIRSF" id="PIRSF006230">
    <property type="entry name" value="MG442"/>
    <property type="match status" value="1"/>
</dbReference>
<organism evidence="6 7">
    <name type="scientific">Desulfobacter postgatei</name>
    <dbReference type="NCBI Taxonomy" id="2293"/>
    <lineage>
        <taxon>Bacteria</taxon>
        <taxon>Pseudomonadati</taxon>
        <taxon>Thermodesulfobacteriota</taxon>
        <taxon>Desulfobacteria</taxon>
        <taxon>Desulfobacterales</taxon>
        <taxon>Desulfobacteraceae</taxon>
        <taxon>Desulfobacter</taxon>
    </lineage>
</organism>
<gene>
    <name evidence="6" type="primary">ylqF</name>
    <name evidence="6" type="ORF">CSA25_06805</name>
</gene>
<keyword evidence="2 3" id="KW-0342">GTP-binding</keyword>
<evidence type="ECO:0000256" key="4">
    <source>
        <dbReference type="PIRSR" id="PIRSR006230-1"/>
    </source>
</evidence>
<feature type="domain" description="CP-type G" evidence="5">
    <location>
        <begin position="11"/>
        <end position="170"/>
    </location>
</feature>
<evidence type="ECO:0000256" key="1">
    <source>
        <dbReference type="ARBA" id="ARBA00022741"/>
    </source>
</evidence>
<dbReference type="GO" id="GO:0003924">
    <property type="term" value="F:GTPase activity"/>
    <property type="evidence" value="ECO:0007669"/>
    <property type="project" value="TreeGrafter"/>
</dbReference>
<dbReference type="InterPro" id="IPR023179">
    <property type="entry name" value="GTP-bd_ortho_bundle_sf"/>
</dbReference>
<feature type="binding site" evidence="4">
    <location>
        <position position="166"/>
    </location>
    <ligand>
        <name>GTP</name>
        <dbReference type="ChEBI" id="CHEBI:37565"/>
    </ligand>
</feature>
<accession>A0A2G6MPV5</accession>
<protein>
    <recommendedName>
        <fullName evidence="3">Ribosome biogenesis GTPase A</fullName>
    </recommendedName>
</protein>
<comment type="similarity">
    <text evidence="3">Belongs to the TRAFAC class YlqF/YawG GTPase family. MTG1 subfamily.</text>
</comment>
<dbReference type="Pfam" id="PF01926">
    <property type="entry name" value="MMR_HSR1"/>
    <property type="match status" value="1"/>
</dbReference>
<dbReference type="PANTHER" id="PTHR45782">
    <property type="entry name" value="MITOCHONDRIAL RIBOSOME-ASSOCIATED GTPASE 1"/>
    <property type="match status" value="1"/>
</dbReference>
<comment type="function">
    <text evidence="3">Required for a late step of 50S ribosomal subunit assembly. Has GTPase activity.</text>
</comment>